<sequence>MADPMSSGDNTGERNPFAPPPADAPDQPWQPRAPQQPPAEQPEGEEDQPQVPPPHPWSPGYRGGWSGPQQPQPKFDPNDPVQRRARYALSAGMAGLFCVVTDIAYVALLLGALALYWGVSALRAPRPAAAEGAAPPVGPQPVRPQTPAAIGGLVTGGVTVLVVLGFLAFSLYYNDYVTCVSDALTAEAQQSCSDLGPKFLVGLYSGTGQ</sequence>
<feature type="compositionally biased region" description="Low complexity" evidence="1">
    <location>
        <begin position="24"/>
        <end position="33"/>
    </location>
</feature>
<evidence type="ECO:0000313" key="4">
    <source>
        <dbReference type="Proteomes" id="UP000318416"/>
    </source>
</evidence>
<organism evidence="3 4">
    <name type="scientific">Kitasatospora atroaurantiaca</name>
    <dbReference type="NCBI Taxonomy" id="285545"/>
    <lineage>
        <taxon>Bacteria</taxon>
        <taxon>Bacillati</taxon>
        <taxon>Actinomycetota</taxon>
        <taxon>Actinomycetes</taxon>
        <taxon>Kitasatosporales</taxon>
        <taxon>Streptomycetaceae</taxon>
        <taxon>Kitasatospora</taxon>
    </lineage>
</organism>
<evidence type="ECO:0000256" key="1">
    <source>
        <dbReference type="SAM" id="MobiDB-lite"/>
    </source>
</evidence>
<feature type="transmembrane region" description="Helical" evidence="2">
    <location>
        <begin position="93"/>
        <end position="117"/>
    </location>
</feature>
<dbReference type="Proteomes" id="UP000318416">
    <property type="component" value="Unassembled WGS sequence"/>
</dbReference>
<proteinExistence type="predicted"/>
<name>A0A561EQ63_9ACTN</name>
<keyword evidence="2" id="KW-0812">Transmembrane</keyword>
<reference evidence="3 4" key="1">
    <citation type="submission" date="2019-06" db="EMBL/GenBank/DDBJ databases">
        <title>Sequencing the genomes of 1000 actinobacteria strains.</title>
        <authorList>
            <person name="Klenk H.-P."/>
        </authorList>
    </citation>
    <scope>NUCLEOTIDE SEQUENCE [LARGE SCALE GENOMIC DNA]</scope>
    <source>
        <strain evidence="3 4">DSM 41649</strain>
    </source>
</reference>
<protein>
    <recommendedName>
        <fullName evidence="5">DUF4190 domain-containing protein</fullName>
    </recommendedName>
</protein>
<evidence type="ECO:0008006" key="5">
    <source>
        <dbReference type="Google" id="ProtNLM"/>
    </source>
</evidence>
<comment type="caution">
    <text evidence="3">The sequence shown here is derived from an EMBL/GenBank/DDBJ whole genome shotgun (WGS) entry which is preliminary data.</text>
</comment>
<dbReference type="OrthoDB" id="4337297at2"/>
<dbReference type="AlphaFoldDB" id="A0A561EQ63"/>
<keyword evidence="4" id="KW-1185">Reference proteome</keyword>
<evidence type="ECO:0000313" key="3">
    <source>
        <dbReference type="EMBL" id="TWE17740.1"/>
    </source>
</evidence>
<keyword evidence="2" id="KW-1133">Transmembrane helix</keyword>
<gene>
    <name evidence="3" type="ORF">FB465_2778</name>
</gene>
<accession>A0A561EQ63</accession>
<keyword evidence="2" id="KW-0472">Membrane</keyword>
<feature type="region of interest" description="Disordered" evidence="1">
    <location>
        <begin position="1"/>
        <end position="80"/>
    </location>
</feature>
<evidence type="ECO:0000256" key="2">
    <source>
        <dbReference type="SAM" id="Phobius"/>
    </source>
</evidence>
<dbReference type="EMBL" id="VIVR01000001">
    <property type="protein sequence ID" value="TWE17740.1"/>
    <property type="molecule type" value="Genomic_DNA"/>
</dbReference>
<feature type="transmembrane region" description="Helical" evidence="2">
    <location>
        <begin position="148"/>
        <end position="173"/>
    </location>
</feature>